<dbReference type="CDD" id="cd06261">
    <property type="entry name" value="TM_PBP2"/>
    <property type="match status" value="1"/>
</dbReference>
<dbReference type="PANTHER" id="PTHR30193:SF37">
    <property type="entry name" value="INNER MEMBRANE ABC TRANSPORTER PERMEASE PROTEIN YCJO"/>
    <property type="match status" value="1"/>
</dbReference>
<protein>
    <submittedName>
        <fullName evidence="9">L-arabinose transport system permease protein AraP</fullName>
    </submittedName>
</protein>
<dbReference type="Gene3D" id="1.10.3720.10">
    <property type="entry name" value="MetI-like"/>
    <property type="match status" value="1"/>
</dbReference>
<dbReference type="PANTHER" id="PTHR30193">
    <property type="entry name" value="ABC TRANSPORTER PERMEASE PROTEIN"/>
    <property type="match status" value="1"/>
</dbReference>
<dbReference type="OrthoDB" id="367897at2"/>
<evidence type="ECO:0000256" key="5">
    <source>
        <dbReference type="ARBA" id="ARBA00022989"/>
    </source>
</evidence>
<feature type="transmembrane region" description="Helical" evidence="7">
    <location>
        <begin position="87"/>
        <end position="108"/>
    </location>
</feature>
<feature type="transmembrane region" description="Helical" evidence="7">
    <location>
        <begin position="281"/>
        <end position="304"/>
    </location>
</feature>
<dbReference type="HOGENOM" id="CLU_016047_0_2_9"/>
<feature type="domain" description="ABC transmembrane type-1" evidence="8">
    <location>
        <begin position="81"/>
        <end position="297"/>
    </location>
</feature>
<dbReference type="STRING" id="29343.CCDG5_1109"/>
<evidence type="ECO:0000256" key="1">
    <source>
        <dbReference type="ARBA" id="ARBA00004651"/>
    </source>
</evidence>
<name>A0A078KKM1_9FIRM</name>
<dbReference type="InterPro" id="IPR000515">
    <property type="entry name" value="MetI-like"/>
</dbReference>
<dbReference type="InterPro" id="IPR051393">
    <property type="entry name" value="ABC_transporter_permease"/>
</dbReference>
<comment type="subcellular location">
    <subcellularLocation>
        <location evidence="1 7">Cell membrane</location>
        <topology evidence="1 7">Multi-pass membrane protein</topology>
    </subcellularLocation>
</comment>
<dbReference type="SUPFAM" id="SSF160964">
    <property type="entry name" value="MalF N-terminal region-like"/>
    <property type="match status" value="1"/>
</dbReference>
<evidence type="ECO:0000256" key="7">
    <source>
        <dbReference type="RuleBase" id="RU363032"/>
    </source>
</evidence>
<dbReference type="PATRIC" id="fig|29343.3.peg.1168"/>
<keyword evidence="3" id="KW-1003">Cell membrane</keyword>
<dbReference type="GO" id="GO:0055085">
    <property type="term" value="P:transmembrane transport"/>
    <property type="evidence" value="ECO:0007669"/>
    <property type="project" value="InterPro"/>
</dbReference>
<keyword evidence="2 7" id="KW-0813">Transport</keyword>
<evidence type="ECO:0000256" key="4">
    <source>
        <dbReference type="ARBA" id="ARBA00022692"/>
    </source>
</evidence>
<evidence type="ECO:0000259" key="8">
    <source>
        <dbReference type="PROSITE" id="PS50928"/>
    </source>
</evidence>
<dbReference type="AlphaFoldDB" id="A0A078KKM1"/>
<evidence type="ECO:0000256" key="6">
    <source>
        <dbReference type="ARBA" id="ARBA00023136"/>
    </source>
</evidence>
<dbReference type="GO" id="GO:0005886">
    <property type="term" value="C:plasma membrane"/>
    <property type="evidence" value="ECO:0007669"/>
    <property type="project" value="UniProtKB-SubCell"/>
</dbReference>
<feature type="transmembrane region" description="Helical" evidence="7">
    <location>
        <begin position="120"/>
        <end position="140"/>
    </location>
</feature>
<keyword evidence="5 7" id="KW-1133">Transmembrane helix</keyword>
<dbReference type="Pfam" id="PF00528">
    <property type="entry name" value="BPD_transp_1"/>
    <property type="match status" value="1"/>
</dbReference>
<dbReference type="SUPFAM" id="SSF161098">
    <property type="entry name" value="MetI-like"/>
    <property type="match status" value="1"/>
</dbReference>
<evidence type="ECO:0000313" key="9">
    <source>
        <dbReference type="EMBL" id="CDZ24226.1"/>
    </source>
</evidence>
<keyword evidence="4 7" id="KW-0812">Transmembrane</keyword>
<reference evidence="10" key="1">
    <citation type="submission" date="2014-07" db="EMBL/GenBank/DDBJ databases">
        <authorList>
            <person name="Wibberg D."/>
        </authorList>
    </citation>
    <scope>NUCLEOTIDE SEQUENCE [LARGE SCALE GENOMIC DNA]</scope>
    <source>
        <strain evidence="10">DG5</strain>
    </source>
</reference>
<evidence type="ECO:0000313" key="10">
    <source>
        <dbReference type="Proteomes" id="UP000032431"/>
    </source>
</evidence>
<feature type="transmembrane region" description="Helical" evidence="7">
    <location>
        <begin position="226"/>
        <end position="249"/>
    </location>
</feature>
<accession>A0A078KKM1</accession>
<gene>
    <name evidence="9" type="primary">araP</name>
    <name evidence="9" type="ORF">CCDG5_1109</name>
</gene>
<feature type="transmembrane region" description="Helical" evidence="7">
    <location>
        <begin position="169"/>
        <end position="190"/>
    </location>
</feature>
<evidence type="ECO:0000256" key="3">
    <source>
        <dbReference type="ARBA" id="ARBA00022475"/>
    </source>
</evidence>
<dbReference type="InterPro" id="IPR035906">
    <property type="entry name" value="MetI-like_sf"/>
</dbReference>
<dbReference type="KEGG" id="ccel:CCDG5_1109"/>
<dbReference type="Proteomes" id="UP000032431">
    <property type="component" value="Chromosome I"/>
</dbReference>
<sequence>MSDVKTEISNSKRISNILNSKKVVPYIFVLPFIISFLVFFLYPMISTIIMSFQKIMGPGEVEFVGLKNYSSLFNKHFLNALIVTTRYTFWTILVLIPLPIFLAVLLNSKLTFAKNFFRSALFIPALTSVIVAGLFFRLAFGEQKTTLVNFIIGKLGFEPVVWLQGKHTAMLVLVILCTWRWLGVNIIYFLSGLQSIPADLYEAASIDGANGLQKFIHITIPGLKPVIIYVLTISVYGGYSMFAESFALWGGPRSPGEIGMTIVNYIYQQGFNQNDLGFGSAIGLTLLIIVMAVNIIQLTLTGFFKKESD</sequence>
<dbReference type="PROSITE" id="PS50928">
    <property type="entry name" value="ABC_TM1"/>
    <property type="match status" value="1"/>
</dbReference>
<dbReference type="EMBL" id="LM995447">
    <property type="protein sequence ID" value="CDZ24226.1"/>
    <property type="molecule type" value="Genomic_DNA"/>
</dbReference>
<comment type="similarity">
    <text evidence="7">Belongs to the binding-protein-dependent transport system permease family.</text>
</comment>
<feature type="transmembrane region" description="Helical" evidence="7">
    <location>
        <begin position="23"/>
        <end position="45"/>
    </location>
</feature>
<proteinExistence type="inferred from homology"/>
<keyword evidence="6 7" id="KW-0472">Membrane</keyword>
<organism evidence="9 10">
    <name type="scientific">[Clostridium] cellulosi</name>
    <dbReference type="NCBI Taxonomy" id="29343"/>
    <lineage>
        <taxon>Bacteria</taxon>
        <taxon>Bacillati</taxon>
        <taxon>Bacillota</taxon>
        <taxon>Clostridia</taxon>
        <taxon>Eubacteriales</taxon>
        <taxon>Oscillospiraceae</taxon>
        <taxon>Oscillospiraceae incertae sedis</taxon>
    </lineage>
</organism>
<keyword evidence="10" id="KW-1185">Reference proteome</keyword>
<evidence type="ECO:0000256" key="2">
    <source>
        <dbReference type="ARBA" id="ARBA00022448"/>
    </source>
</evidence>